<evidence type="ECO:0000259" key="3">
    <source>
        <dbReference type="PROSITE" id="PS51898"/>
    </source>
</evidence>
<feature type="non-terminal residue" evidence="4">
    <location>
        <position position="166"/>
    </location>
</feature>
<evidence type="ECO:0000256" key="2">
    <source>
        <dbReference type="ARBA" id="ARBA00023172"/>
    </source>
</evidence>
<dbReference type="PANTHER" id="PTHR30349">
    <property type="entry name" value="PHAGE INTEGRASE-RELATED"/>
    <property type="match status" value="1"/>
</dbReference>
<dbReference type="PANTHER" id="PTHR30349:SF41">
    <property type="entry name" value="INTEGRASE_RECOMBINASE PROTEIN MJ0367-RELATED"/>
    <property type="match status" value="1"/>
</dbReference>
<accession>T1AG65</accession>
<evidence type="ECO:0000313" key="4">
    <source>
        <dbReference type="EMBL" id="EQD40014.1"/>
    </source>
</evidence>
<organism evidence="4">
    <name type="scientific">mine drainage metagenome</name>
    <dbReference type="NCBI Taxonomy" id="410659"/>
    <lineage>
        <taxon>unclassified sequences</taxon>
        <taxon>metagenomes</taxon>
        <taxon>ecological metagenomes</taxon>
    </lineage>
</organism>
<dbReference type="Gene3D" id="1.10.443.10">
    <property type="entry name" value="Intergrase catalytic core"/>
    <property type="match status" value="1"/>
</dbReference>
<dbReference type="GO" id="GO:0006310">
    <property type="term" value="P:DNA recombination"/>
    <property type="evidence" value="ECO:0007669"/>
    <property type="project" value="UniProtKB-KW"/>
</dbReference>
<keyword evidence="1" id="KW-0238">DNA-binding</keyword>
<dbReference type="EMBL" id="AUZX01012219">
    <property type="protein sequence ID" value="EQD40014.1"/>
    <property type="molecule type" value="Genomic_DNA"/>
</dbReference>
<sequence length="166" mass="18906">PELQAVLSAIDEETERKPGSGTMDGHVRKWFRIKVAIEVMAYGGLRAGELISLNKDDLTDKGINVRSEKKERDRKPALPAWVIMDVKEYMDFYRIRSDQKALFTTDQGRMSTSFLRKQVKDAGILGGVPRMHPHALRHFCGTFLLSKNLNIRKIQVQLGHKDVKTT</sequence>
<dbReference type="AlphaFoldDB" id="T1AG65"/>
<dbReference type="SUPFAM" id="SSF56349">
    <property type="entry name" value="DNA breaking-rejoining enzymes"/>
    <property type="match status" value="1"/>
</dbReference>
<keyword evidence="2" id="KW-0233">DNA recombination</keyword>
<dbReference type="GO" id="GO:0015074">
    <property type="term" value="P:DNA integration"/>
    <property type="evidence" value="ECO:0007669"/>
    <property type="project" value="InterPro"/>
</dbReference>
<dbReference type="PROSITE" id="PS51898">
    <property type="entry name" value="TYR_RECOMBINASE"/>
    <property type="match status" value="1"/>
</dbReference>
<dbReference type="InterPro" id="IPR011010">
    <property type="entry name" value="DNA_brk_join_enz"/>
</dbReference>
<protein>
    <submittedName>
        <fullName evidence="4">Site-specific recombinase, phage integrase family protein</fullName>
    </submittedName>
</protein>
<dbReference type="CDD" id="cd00397">
    <property type="entry name" value="DNA_BRE_C"/>
    <property type="match status" value="1"/>
</dbReference>
<dbReference type="Pfam" id="PF00589">
    <property type="entry name" value="Phage_integrase"/>
    <property type="match status" value="1"/>
</dbReference>
<gene>
    <name evidence="4" type="ORF">B1A_16632</name>
</gene>
<dbReference type="InterPro" id="IPR013762">
    <property type="entry name" value="Integrase-like_cat_sf"/>
</dbReference>
<proteinExistence type="predicted"/>
<name>T1AG65_9ZZZZ</name>
<reference evidence="4" key="2">
    <citation type="journal article" date="2014" name="ISME J.">
        <title>Microbial stratification in low pH oxic and suboxic macroscopic growths along an acid mine drainage.</title>
        <authorList>
            <person name="Mendez-Garcia C."/>
            <person name="Mesa V."/>
            <person name="Sprenger R.R."/>
            <person name="Richter M."/>
            <person name="Diez M.S."/>
            <person name="Solano J."/>
            <person name="Bargiela R."/>
            <person name="Golyshina O.V."/>
            <person name="Manteca A."/>
            <person name="Ramos J.L."/>
            <person name="Gallego J.R."/>
            <person name="Llorente I."/>
            <person name="Martins Dos Santos V.A."/>
            <person name="Jensen O.N."/>
            <person name="Pelaez A.I."/>
            <person name="Sanchez J."/>
            <person name="Ferrer M."/>
        </authorList>
    </citation>
    <scope>NUCLEOTIDE SEQUENCE</scope>
</reference>
<dbReference type="GO" id="GO:0003677">
    <property type="term" value="F:DNA binding"/>
    <property type="evidence" value="ECO:0007669"/>
    <property type="project" value="UniProtKB-KW"/>
</dbReference>
<reference evidence="4" key="1">
    <citation type="submission" date="2013-08" db="EMBL/GenBank/DDBJ databases">
        <authorList>
            <person name="Mendez C."/>
            <person name="Richter M."/>
            <person name="Ferrer M."/>
            <person name="Sanchez J."/>
        </authorList>
    </citation>
    <scope>NUCLEOTIDE SEQUENCE</scope>
</reference>
<feature type="non-terminal residue" evidence="4">
    <location>
        <position position="1"/>
    </location>
</feature>
<comment type="caution">
    <text evidence="4">The sequence shown here is derived from an EMBL/GenBank/DDBJ whole genome shotgun (WGS) entry which is preliminary data.</text>
</comment>
<feature type="domain" description="Tyr recombinase" evidence="3">
    <location>
        <begin position="1"/>
        <end position="166"/>
    </location>
</feature>
<dbReference type="InterPro" id="IPR002104">
    <property type="entry name" value="Integrase_catalytic"/>
</dbReference>
<evidence type="ECO:0000256" key="1">
    <source>
        <dbReference type="ARBA" id="ARBA00023125"/>
    </source>
</evidence>
<dbReference type="InterPro" id="IPR050090">
    <property type="entry name" value="Tyrosine_recombinase_XerCD"/>
</dbReference>